<sequence length="360" mass="39065">MSLITRCPACGTMFKVVTDQLKVSQGWVRCGHCAEVFDASLHLQPRDTTGLEPSALAPERMPEIQPPPQQPAEDPVAPASVPPQAAWAPARSFADNLTPAWSRPDEMMQEAQDSAADFDPIRWKLAQQERQPQEGEAPPRRPELVRTATVDEATASDFEPSGVVDSTVAHDVAEVSFVRDARRKAFWKKPLARGSLGILSLLLLALLALQWVMQQKDSLAALEPRFLPVLQALCGPLRCEIRPPRHIESLVIDSSNFNKIGPDGYRLSFALKNTSAMALEMPSLEVTLTDTRDQAVLRRVLAPAQYGASTATLAAQSELAGVVLMTVSGDEGRAASPSPSSSAPAAPWRVAGYRVLAFYP</sequence>
<feature type="transmembrane region" description="Helical" evidence="2">
    <location>
        <begin position="191"/>
        <end position="213"/>
    </location>
</feature>
<name>A0ABW0Q6M6_9BURK</name>
<evidence type="ECO:0000259" key="3">
    <source>
        <dbReference type="Pfam" id="PF13719"/>
    </source>
</evidence>
<dbReference type="InterPro" id="IPR011723">
    <property type="entry name" value="Znf/thioredoxin_put"/>
</dbReference>
<keyword evidence="2" id="KW-1133">Transmembrane helix</keyword>
<organism evidence="4 5">
    <name type="scientific">Polaromonas jejuensis</name>
    <dbReference type="NCBI Taxonomy" id="457502"/>
    <lineage>
        <taxon>Bacteria</taxon>
        <taxon>Pseudomonadati</taxon>
        <taxon>Pseudomonadota</taxon>
        <taxon>Betaproteobacteria</taxon>
        <taxon>Burkholderiales</taxon>
        <taxon>Comamonadaceae</taxon>
        <taxon>Polaromonas</taxon>
    </lineage>
</organism>
<dbReference type="Pfam" id="PF11906">
    <property type="entry name" value="DUF3426"/>
    <property type="match status" value="1"/>
</dbReference>
<dbReference type="NCBIfam" id="TIGR02098">
    <property type="entry name" value="MJ0042_CXXC"/>
    <property type="match status" value="1"/>
</dbReference>
<feature type="compositionally biased region" description="Low complexity" evidence="1">
    <location>
        <begin position="71"/>
        <end position="85"/>
    </location>
</feature>
<feature type="region of interest" description="Disordered" evidence="1">
    <location>
        <begin position="59"/>
        <end position="85"/>
    </location>
</feature>
<keyword evidence="2" id="KW-0472">Membrane</keyword>
<evidence type="ECO:0000313" key="4">
    <source>
        <dbReference type="EMBL" id="MFC5520456.1"/>
    </source>
</evidence>
<gene>
    <name evidence="4" type="ORF">ACFPP7_05955</name>
</gene>
<dbReference type="Pfam" id="PF13719">
    <property type="entry name" value="Zn_ribbon_5"/>
    <property type="match status" value="1"/>
</dbReference>
<accession>A0ABW0Q6M6</accession>
<reference evidence="5" key="1">
    <citation type="journal article" date="2019" name="Int. J. Syst. Evol. Microbiol.">
        <title>The Global Catalogue of Microorganisms (GCM) 10K type strain sequencing project: providing services to taxonomists for standard genome sequencing and annotation.</title>
        <authorList>
            <consortium name="The Broad Institute Genomics Platform"/>
            <consortium name="The Broad Institute Genome Sequencing Center for Infectious Disease"/>
            <person name="Wu L."/>
            <person name="Ma J."/>
        </authorList>
    </citation>
    <scope>NUCLEOTIDE SEQUENCE [LARGE SCALE GENOMIC DNA]</scope>
    <source>
        <strain evidence="5">CGMCC 4.7277</strain>
    </source>
</reference>
<proteinExistence type="predicted"/>
<protein>
    <submittedName>
        <fullName evidence="4">DUF3426 domain-containing protein</fullName>
    </submittedName>
</protein>
<comment type="caution">
    <text evidence="4">The sequence shown here is derived from an EMBL/GenBank/DDBJ whole genome shotgun (WGS) entry which is preliminary data.</text>
</comment>
<dbReference type="RefSeq" id="WP_068831406.1">
    <property type="nucleotide sequence ID" value="NZ_JBHSMX010000011.1"/>
</dbReference>
<dbReference type="InterPro" id="IPR021834">
    <property type="entry name" value="DUF3426"/>
</dbReference>
<feature type="domain" description="Zinc finger/thioredoxin putative" evidence="3">
    <location>
        <begin position="3"/>
        <end position="39"/>
    </location>
</feature>
<dbReference type="EMBL" id="JBHSMX010000011">
    <property type="protein sequence ID" value="MFC5520456.1"/>
    <property type="molecule type" value="Genomic_DNA"/>
</dbReference>
<keyword evidence="2" id="KW-0812">Transmembrane</keyword>
<evidence type="ECO:0000256" key="1">
    <source>
        <dbReference type="SAM" id="MobiDB-lite"/>
    </source>
</evidence>
<dbReference type="Proteomes" id="UP001596084">
    <property type="component" value="Unassembled WGS sequence"/>
</dbReference>
<keyword evidence="5" id="KW-1185">Reference proteome</keyword>
<evidence type="ECO:0000313" key="5">
    <source>
        <dbReference type="Proteomes" id="UP001596084"/>
    </source>
</evidence>
<evidence type="ECO:0000256" key="2">
    <source>
        <dbReference type="SAM" id="Phobius"/>
    </source>
</evidence>